<dbReference type="FunFam" id="3.90.79.10:FF:000019">
    <property type="entry name" value="Thiamin pyrophosphokinase, putative"/>
    <property type="match status" value="1"/>
</dbReference>
<reference evidence="2" key="1">
    <citation type="submission" date="2016-04" db="EMBL/GenBank/DDBJ databases">
        <authorList>
            <person name="Evans L.H."/>
            <person name="Alamgir A."/>
            <person name="Owens N."/>
            <person name="Weber N.D."/>
            <person name="Virtaneva K."/>
            <person name="Barbian K."/>
            <person name="Babar A."/>
            <person name="Rosenke K."/>
        </authorList>
    </citation>
    <scope>NUCLEOTIDE SEQUENCE</scope>
    <source>
        <strain evidence="2">86</strain>
    </source>
</reference>
<dbReference type="EMBL" id="FLUO01000002">
    <property type="protein sequence ID" value="SBW11426.1"/>
    <property type="molecule type" value="Genomic_DNA"/>
</dbReference>
<dbReference type="PANTHER" id="PTHR13622">
    <property type="entry name" value="THIAMIN PYROPHOSPHOKINASE"/>
    <property type="match status" value="1"/>
</dbReference>
<evidence type="ECO:0000259" key="1">
    <source>
        <dbReference type="PROSITE" id="PS51462"/>
    </source>
</evidence>
<proteinExistence type="predicted"/>
<dbReference type="InterPro" id="IPR031804">
    <property type="entry name" value="DUF4743"/>
</dbReference>
<accession>A0A212KI68</accession>
<feature type="domain" description="Nudix hydrolase" evidence="1">
    <location>
        <begin position="116"/>
        <end position="261"/>
    </location>
</feature>
<dbReference type="PANTHER" id="PTHR13622:SF8">
    <property type="entry name" value="THIAMIN PYROPHOSPHOKINASE 1"/>
    <property type="match status" value="1"/>
</dbReference>
<organism evidence="2">
    <name type="scientific">uncultured Alphaproteobacteria bacterium</name>
    <dbReference type="NCBI Taxonomy" id="91750"/>
    <lineage>
        <taxon>Bacteria</taxon>
        <taxon>Pseudomonadati</taxon>
        <taxon>Pseudomonadota</taxon>
        <taxon>Alphaproteobacteria</taxon>
        <taxon>environmental samples</taxon>
    </lineage>
</organism>
<protein>
    <submittedName>
        <fullName evidence="2">Thiamine pyrophosphokinase</fullName>
    </submittedName>
</protein>
<dbReference type="PROSITE" id="PS51462">
    <property type="entry name" value="NUDIX"/>
    <property type="match status" value="1"/>
</dbReference>
<dbReference type="InterPro" id="IPR000086">
    <property type="entry name" value="NUDIX_hydrolase_dom"/>
</dbReference>
<gene>
    <name evidence="2" type="ORF">KL86APRO_20188</name>
</gene>
<name>A0A212KI68_9PROT</name>
<sequence length="293" mass="31540">MRFPSGLYRHVAACNTVAPGPWPPLVVDGRAAAWPSAAARAEMARLADDFADRGDHWTFAPGRDDFAARSAALERLCARLRAAGAIRAPRGETYAVVGEWGEAALAALDRGAAEAIGIRAFGVHLNGYVRRADGLHMWISRRARDKEVAPGKLDNMVAGGQPAGLGLLDNLVKECGEEASLPPALAHRATPVGLVRYCFSGARGLKPDTLFCYDLEVPDDVVPTPSDGESEGFELWHVERVLDTLAEGWAFKFNVPLVILDFALRHGVLTPENAAEYTAVASGLRRDFPRFGA</sequence>
<dbReference type="Gene3D" id="3.90.79.10">
    <property type="entry name" value="Nucleoside Triphosphate Pyrophosphohydrolase"/>
    <property type="match status" value="1"/>
</dbReference>
<keyword evidence="2" id="KW-0808">Transferase</keyword>
<dbReference type="SUPFAM" id="SSF55811">
    <property type="entry name" value="Nudix"/>
    <property type="match status" value="1"/>
</dbReference>
<dbReference type="GO" id="GO:0016301">
    <property type="term" value="F:kinase activity"/>
    <property type="evidence" value="ECO:0007669"/>
    <property type="project" value="UniProtKB-KW"/>
</dbReference>
<keyword evidence="2" id="KW-0418">Kinase</keyword>
<dbReference type="CDD" id="cd03676">
    <property type="entry name" value="NUDIX_Tnr3_like"/>
    <property type="match status" value="1"/>
</dbReference>
<dbReference type="Pfam" id="PF15916">
    <property type="entry name" value="DUF4743"/>
    <property type="match status" value="1"/>
</dbReference>
<dbReference type="AlphaFoldDB" id="A0A212KI68"/>
<dbReference type="GO" id="GO:0044715">
    <property type="term" value="F:8-oxo-dGDP phosphatase activity"/>
    <property type="evidence" value="ECO:0007669"/>
    <property type="project" value="TreeGrafter"/>
</dbReference>
<evidence type="ECO:0000313" key="2">
    <source>
        <dbReference type="EMBL" id="SBW11426.1"/>
    </source>
</evidence>
<dbReference type="InterPro" id="IPR015797">
    <property type="entry name" value="NUDIX_hydrolase-like_dom_sf"/>
</dbReference>